<gene>
    <name evidence="11" type="ORF">ROHU_018426</name>
</gene>
<evidence type="ECO:0000259" key="9">
    <source>
        <dbReference type="PROSITE" id="PS50808"/>
    </source>
</evidence>
<dbReference type="InterPro" id="IPR012337">
    <property type="entry name" value="RNaseH-like_sf"/>
</dbReference>
<keyword evidence="12" id="KW-1185">Reference proteome</keyword>
<dbReference type="Gene3D" id="2.60.40.10">
    <property type="entry name" value="Immunoglobulins"/>
    <property type="match status" value="1"/>
</dbReference>
<proteinExistence type="predicted"/>
<evidence type="ECO:0000256" key="3">
    <source>
        <dbReference type="ARBA" id="ARBA00022833"/>
    </source>
</evidence>
<dbReference type="InterPro" id="IPR036179">
    <property type="entry name" value="Ig-like_dom_sf"/>
</dbReference>
<protein>
    <submittedName>
        <fullName evidence="11">Zinc finger BED domain-containing 1-like protein</fullName>
    </submittedName>
</protein>
<feature type="domain" description="Ig-like" evidence="10">
    <location>
        <begin position="556"/>
        <end position="659"/>
    </location>
</feature>
<dbReference type="SUPFAM" id="SSF57667">
    <property type="entry name" value="beta-beta-alpha zinc fingers"/>
    <property type="match status" value="1"/>
</dbReference>
<dbReference type="SMART" id="SM00409">
    <property type="entry name" value="IG"/>
    <property type="match status" value="1"/>
</dbReference>
<keyword evidence="4" id="KW-0805">Transcription regulation</keyword>
<feature type="region of interest" description="Disordered" evidence="7">
    <location>
        <begin position="482"/>
        <end position="504"/>
    </location>
</feature>
<evidence type="ECO:0000256" key="8">
    <source>
        <dbReference type="SAM" id="Phobius"/>
    </source>
</evidence>
<keyword evidence="8" id="KW-1133">Transmembrane helix</keyword>
<dbReference type="InterPro" id="IPR003656">
    <property type="entry name" value="Znf_BED"/>
</dbReference>
<organism evidence="11 12">
    <name type="scientific">Labeo rohita</name>
    <name type="common">Indian major carp</name>
    <name type="synonym">Cyprinus rohita</name>
    <dbReference type="NCBI Taxonomy" id="84645"/>
    <lineage>
        <taxon>Eukaryota</taxon>
        <taxon>Metazoa</taxon>
        <taxon>Chordata</taxon>
        <taxon>Craniata</taxon>
        <taxon>Vertebrata</taxon>
        <taxon>Euteleostomi</taxon>
        <taxon>Actinopterygii</taxon>
        <taxon>Neopterygii</taxon>
        <taxon>Teleostei</taxon>
        <taxon>Ostariophysi</taxon>
        <taxon>Cypriniformes</taxon>
        <taxon>Cyprinidae</taxon>
        <taxon>Labeoninae</taxon>
        <taxon>Labeonini</taxon>
        <taxon>Labeo</taxon>
    </lineage>
</organism>
<evidence type="ECO:0000256" key="7">
    <source>
        <dbReference type="SAM" id="MobiDB-lite"/>
    </source>
</evidence>
<dbReference type="InterPro" id="IPR013783">
    <property type="entry name" value="Ig-like_fold"/>
</dbReference>
<feature type="compositionally biased region" description="Basic and acidic residues" evidence="7">
    <location>
        <begin position="792"/>
        <end position="801"/>
    </location>
</feature>
<dbReference type="InterPro" id="IPR036236">
    <property type="entry name" value="Znf_C2H2_sf"/>
</dbReference>
<keyword evidence="1" id="KW-0479">Metal-binding</keyword>
<keyword evidence="2 6" id="KW-0863">Zinc-finger</keyword>
<feature type="domain" description="BED-type" evidence="9">
    <location>
        <begin position="10"/>
        <end position="68"/>
    </location>
</feature>
<keyword evidence="8" id="KW-0472">Membrane</keyword>
<evidence type="ECO:0000256" key="6">
    <source>
        <dbReference type="PROSITE-ProRule" id="PRU00027"/>
    </source>
</evidence>
<name>A0A498N5S6_LABRO</name>
<dbReference type="PROSITE" id="PS50808">
    <property type="entry name" value="ZF_BED"/>
    <property type="match status" value="1"/>
</dbReference>
<feature type="transmembrane region" description="Helical" evidence="8">
    <location>
        <begin position="547"/>
        <end position="569"/>
    </location>
</feature>
<evidence type="ECO:0000256" key="1">
    <source>
        <dbReference type="ARBA" id="ARBA00022723"/>
    </source>
</evidence>
<dbReference type="InterPro" id="IPR052035">
    <property type="entry name" value="ZnF_BED_domain_contain"/>
</dbReference>
<dbReference type="Pfam" id="PF02892">
    <property type="entry name" value="zf-BED"/>
    <property type="match status" value="1"/>
</dbReference>
<feature type="region of interest" description="Disordered" evidence="7">
    <location>
        <begin position="784"/>
        <end position="808"/>
    </location>
</feature>
<comment type="caution">
    <text evidence="11">The sequence shown here is derived from an EMBL/GenBank/DDBJ whole genome shotgun (WGS) entry which is preliminary data.</text>
</comment>
<dbReference type="AlphaFoldDB" id="A0A498N5S6"/>
<dbReference type="GO" id="GO:0003677">
    <property type="term" value="F:DNA binding"/>
    <property type="evidence" value="ECO:0007669"/>
    <property type="project" value="InterPro"/>
</dbReference>
<keyword evidence="3" id="KW-0862">Zinc</keyword>
<dbReference type="Proteomes" id="UP000290572">
    <property type="component" value="Unassembled WGS sequence"/>
</dbReference>
<dbReference type="SMART" id="SM00614">
    <property type="entry name" value="ZnF_BED"/>
    <property type="match status" value="1"/>
</dbReference>
<sequence>MSKILEAPLSLKADVWTHFGFKAKEGNQGIDKTNAICKHCQASIRYTGNTTNLRSHLQRHHADKLASPQPKKTRDPTQTTLDNTTSKLPSNSVRAQKITESVVHYICKGLCPYSVVENTGFRFMINTLDPRYVIPTRSYMTDKAVPRIYDKVKDDVKSALSSAPRVALTCDGWTSRATEAFVTITCHYVDEEWELMSHVLQTRAMHESHTGSNIAELLKAALEEWDLVSKDPAIVTDNAANMSVAAELAGMLHFRCFAHTLNLASQRALKLPAVARLLGRVRRISTFFKRSITASHVLRQKQKLLELPEHKLITDVVTRWNSAHDMLERFLEQQPAVSAALLSNELRNTEKEVCTLCESDITSAEEIVDAMKPMKIATLVMSKESSPTLSVVVPLHAQLIQDFQESRADSEIVKEIKAAICQDLSRRYMDQQKETMYVCSALDPRFKALPFLPDDEREEIYLRITAEARRIQELFQEEAKVIPGQEDNHVEDKDDIPASPPPKKKKDLCCLADLLGSTYSAGPAVRHRTTQAQAEEEMSSQFIKITMVMSLVMSLPLIFVIMTVGVGGLQDWGVNYSHSYVCALKGTKVNMSCTVKYPHNHQLKTIFWTKPAADVTKTPNLCSDPVNSKRVQCVSEHKDTHSITLTRVTEADKHIYYCRFTTYTVGGKWTGVPGAQLDVTGRRREMVELKLSDKTRLILQYLCDCYFMEQQEDRVGRSAETAPTYDDLVYSLVSDNQMDDLYAKVKTKKPKRSGREQIKKDSGDVEEVQYASVHYFKNKDMNKTEETFEMQHPSDAKRSEDVIYSSVK</sequence>
<keyword evidence="8" id="KW-0812">Transmembrane</keyword>
<keyword evidence="5" id="KW-0804">Transcription</keyword>
<dbReference type="SUPFAM" id="SSF53098">
    <property type="entry name" value="Ribonuclease H-like"/>
    <property type="match status" value="1"/>
</dbReference>
<evidence type="ECO:0000256" key="4">
    <source>
        <dbReference type="ARBA" id="ARBA00023015"/>
    </source>
</evidence>
<dbReference type="EMBL" id="QBIY01011785">
    <property type="protein sequence ID" value="RXN29478.1"/>
    <property type="molecule type" value="Genomic_DNA"/>
</dbReference>
<accession>A0A498N5S6</accession>
<evidence type="ECO:0000313" key="12">
    <source>
        <dbReference type="Proteomes" id="UP000290572"/>
    </source>
</evidence>
<feature type="compositionally biased region" description="Basic and acidic residues" evidence="7">
    <location>
        <begin position="482"/>
        <end position="496"/>
    </location>
</feature>
<evidence type="ECO:0000256" key="2">
    <source>
        <dbReference type="ARBA" id="ARBA00022771"/>
    </source>
</evidence>
<reference evidence="11 12" key="1">
    <citation type="submission" date="2018-03" db="EMBL/GenBank/DDBJ databases">
        <title>Draft genome sequence of Rohu Carp (Labeo rohita).</title>
        <authorList>
            <person name="Das P."/>
            <person name="Kushwaha B."/>
            <person name="Joshi C.G."/>
            <person name="Kumar D."/>
            <person name="Nagpure N.S."/>
            <person name="Sahoo L."/>
            <person name="Das S.P."/>
            <person name="Bit A."/>
            <person name="Patnaik S."/>
            <person name="Meher P.K."/>
            <person name="Jayasankar P."/>
            <person name="Koringa P.G."/>
            <person name="Patel N.V."/>
            <person name="Hinsu A.T."/>
            <person name="Kumar R."/>
            <person name="Pandey M."/>
            <person name="Agarwal S."/>
            <person name="Srivastava S."/>
            <person name="Singh M."/>
            <person name="Iquebal M.A."/>
            <person name="Jaiswal S."/>
            <person name="Angadi U.B."/>
            <person name="Kumar N."/>
            <person name="Raza M."/>
            <person name="Shah T.M."/>
            <person name="Rai A."/>
            <person name="Jena J.K."/>
        </authorList>
    </citation>
    <scope>NUCLEOTIDE SEQUENCE [LARGE SCALE GENOMIC DNA]</scope>
    <source>
        <strain evidence="11">DASCIFA01</strain>
        <tissue evidence="11">Testis</tissue>
    </source>
</reference>
<dbReference type="PROSITE" id="PS50835">
    <property type="entry name" value="IG_LIKE"/>
    <property type="match status" value="1"/>
</dbReference>
<evidence type="ECO:0000259" key="10">
    <source>
        <dbReference type="PROSITE" id="PS50835"/>
    </source>
</evidence>
<dbReference type="SUPFAM" id="SSF48726">
    <property type="entry name" value="Immunoglobulin"/>
    <property type="match status" value="1"/>
</dbReference>
<evidence type="ECO:0000313" key="11">
    <source>
        <dbReference type="EMBL" id="RXN29478.1"/>
    </source>
</evidence>
<dbReference type="InterPro" id="IPR003599">
    <property type="entry name" value="Ig_sub"/>
</dbReference>
<evidence type="ECO:0000256" key="5">
    <source>
        <dbReference type="ARBA" id="ARBA00023163"/>
    </source>
</evidence>
<feature type="region of interest" description="Disordered" evidence="7">
    <location>
        <begin position="55"/>
        <end position="90"/>
    </location>
</feature>
<feature type="compositionally biased region" description="Polar residues" evidence="7">
    <location>
        <begin position="76"/>
        <end position="90"/>
    </location>
</feature>
<dbReference type="InterPro" id="IPR007110">
    <property type="entry name" value="Ig-like_dom"/>
</dbReference>
<dbReference type="PANTHER" id="PTHR46481:SF4">
    <property type="entry name" value="ZINC FINGER BED DOMAIN-CONTAINING PROTEIN 4"/>
    <property type="match status" value="1"/>
</dbReference>
<dbReference type="GO" id="GO:0008270">
    <property type="term" value="F:zinc ion binding"/>
    <property type="evidence" value="ECO:0007669"/>
    <property type="project" value="UniProtKB-KW"/>
</dbReference>
<dbReference type="PANTHER" id="PTHR46481">
    <property type="entry name" value="ZINC FINGER BED DOMAIN-CONTAINING PROTEIN 4"/>
    <property type="match status" value="1"/>
</dbReference>
<dbReference type="SUPFAM" id="SSF140996">
    <property type="entry name" value="Hermes dimerisation domain"/>
    <property type="match status" value="1"/>
</dbReference>